<evidence type="ECO:0000256" key="2">
    <source>
        <dbReference type="SAM" id="SignalP"/>
    </source>
</evidence>
<name>A0A6A6DXM6_9PEZI</name>
<evidence type="ECO:0000256" key="1">
    <source>
        <dbReference type="SAM" id="MobiDB-lite"/>
    </source>
</evidence>
<feature type="region of interest" description="Disordered" evidence="1">
    <location>
        <begin position="27"/>
        <end position="168"/>
    </location>
</feature>
<evidence type="ECO:0000313" key="4">
    <source>
        <dbReference type="Proteomes" id="UP000800200"/>
    </source>
</evidence>
<protein>
    <submittedName>
        <fullName evidence="3">Uncharacterized protein</fullName>
    </submittedName>
</protein>
<feature type="chain" id="PRO_5025359994" evidence="2">
    <location>
        <begin position="18"/>
        <end position="185"/>
    </location>
</feature>
<organism evidence="3 4">
    <name type="scientific">Zopfia rhizophila CBS 207.26</name>
    <dbReference type="NCBI Taxonomy" id="1314779"/>
    <lineage>
        <taxon>Eukaryota</taxon>
        <taxon>Fungi</taxon>
        <taxon>Dikarya</taxon>
        <taxon>Ascomycota</taxon>
        <taxon>Pezizomycotina</taxon>
        <taxon>Dothideomycetes</taxon>
        <taxon>Dothideomycetes incertae sedis</taxon>
        <taxon>Zopfiaceae</taxon>
        <taxon>Zopfia</taxon>
    </lineage>
</organism>
<feature type="signal peptide" evidence="2">
    <location>
        <begin position="1"/>
        <end position="17"/>
    </location>
</feature>
<keyword evidence="4" id="KW-1185">Reference proteome</keyword>
<dbReference type="Proteomes" id="UP000800200">
    <property type="component" value="Unassembled WGS sequence"/>
</dbReference>
<dbReference type="OrthoDB" id="5362269at2759"/>
<feature type="compositionally biased region" description="Low complexity" evidence="1">
    <location>
        <begin position="136"/>
        <end position="158"/>
    </location>
</feature>
<dbReference type="EMBL" id="ML994640">
    <property type="protein sequence ID" value="KAF2183783.1"/>
    <property type="molecule type" value="Genomic_DNA"/>
</dbReference>
<evidence type="ECO:0000313" key="3">
    <source>
        <dbReference type="EMBL" id="KAF2183783.1"/>
    </source>
</evidence>
<keyword evidence="2" id="KW-0732">Signal</keyword>
<accession>A0A6A6DXM6</accession>
<sequence>MKTAALFLASALPTILAQSLPPSLTESVGCEPHGDHWHCPSGVPEPTTPPAVTASESHDHDDDDHTIPLTASGACEPHGDHWHCSSGVSEPLTPPPATATHSDDDHDNVLTGTASCEPHGDHWHCPSGIPEPTTPPAAAATTTRAANGTSGASSATPSQFDGRAGSMKKSGALGVAAGLFAAFLA</sequence>
<feature type="compositionally biased region" description="Basic and acidic residues" evidence="1">
    <location>
        <begin position="56"/>
        <end position="66"/>
    </location>
</feature>
<proteinExistence type="predicted"/>
<gene>
    <name evidence="3" type="ORF">K469DRAFT_710151</name>
</gene>
<dbReference type="AlphaFoldDB" id="A0A6A6DXM6"/>
<reference evidence="3" key="1">
    <citation type="journal article" date="2020" name="Stud. Mycol.">
        <title>101 Dothideomycetes genomes: a test case for predicting lifestyles and emergence of pathogens.</title>
        <authorList>
            <person name="Haridas S."/>
            <person name="Albert R."/>
            <person name="Binder M."/>
            <person name="Bloem J."/>
            <person name="Labutti K."/>
            <person name="Salamov A."/>
            <person name="Andreopoulos B."/>
            <person name="Baker S."/>
            <person name="Barry K."/>
            <person name="Bills G."/>
            <person name="Bluhm B."/>
            <person name="Cannon C."/>
            <person name="Castanera R."/>
            <person name="Culley D."/>
            <person name="Daum C."/>
            <person name="Ezra D."/>
            <person name="Gonzalez J."/>
            <person name="Henrissat B."/>
            <person name="Kuo A."/>
            <person name="Liang C."/>
            <person name="Lipzen A."/>
            <person name="Lutzoni F."/>
            <person name="Magnuson J."/>
            <person name="Mondo S."/>
            <person name="Nolan M."/>
            <person name="Ohm R."/>
            <person name="Pangilinan J."/>
            <person name="Park H.-J."/>
            <person name="Ramirez L."/>
            <person name="Alfaro M."/>
            <person name="Sun H."/>
            <person name="Tritt A."/>
            <person name="Yoshinaga Y."/>
            <person name="Zwiers L.-H."/>
            <person name="Turgeon B."/>
            <person name="Goodwin S."/>
            <person name="Spatafora J."/>
            <person name="Crous P."/>
            <person name="Grigoriev I."/>
        </authorList>
    </citation>
    <scope>NUCLEOTIDE SEQUENCE</scope>
    <source>
        <strain evidence="3">CBS 207.26</strain>
    </source>
</reference>